<keyword evidence="1" id="KW-0812">Transmembrane</keyword>
<name>A0A2U8UNA1_9CAUD</name>
<accession>A0A2U8UNA1</accession>
<dbReference type="GeneID" id="77930528"/>
<reference evidence="3" key="1">
    <citation type="submission" date="2018-04" db="EMBL/GenBank/DDBJ databases">
        <authorList>
            <person name="Go L.Y."/>
            <person name="Mitchell J.A."/>
        </authorList>
    </citation>
    <scope>NUCLEOTIDE SEQUENCE [LARGE SCALE GENOMIC DNA]</scope>
</reference>
<dbReference type="EMBL" id="MH155867">
    <property type="protein sequence ID" value="AWN05070.1"/>
    <property type="molecule type" value="Genomic_DNA"/>
</dbReference>
<evidence type="ECO:0000313" key="2">
    <source>
        <dbReference type="EMBL" id="AWN05070.1"/>
    </source>
</evidence>
<dbReference type="RefSeq" id="YP_010654677.1">
    <property type="nucleotide sequence ID" value="NC_070814.1"/>
</dbReference>
<organism evidence="2 3">
    <name type="scientific">Gordonia phage Easley</name>
    <dbReference type="NCBI Taxonomy" id="2182395"/>
    <lineage>
        <taxon>Viruses</taxon>
        <taxon>Duplodnaviria</taxon>
        <taxon>Heunggongvirae</taxon>
        <taxon>Uroviricota</taxon>
        <taxon>Caudoviricetes</taxon>
        <taxon>Beenievirus</taxon>
        <taxon>Beenievirus easley</taxon>
    </lineage>
</organism>
<keyword evidence="3" id="KW-1185">Reference proteome</keyword>
<proteinExistence type="predicted"/>
<dbReference type="Proteomes" id="UP000246494">
    <property type="component" value="Segment"/>
</dbReference>
<keyword evidence="1" id="KW-1133">Transmembrane helix</keyword>
<protein>
    <submittedName>
        <fullName evidence="2">Uncharacterized protein</fullName>
    </submittedName>
</protein>
<dbReference type="KEGG" id="vg:77930528"/>
<feature type="transmembrane region" description="Helical" evidence="1">
    <location>
        <begin position="20"/>
        <end position="37"/>
    </location>
</feature>
<evidence type="ECO:0000313" key="3">
    <source>
        <dbReference type="Proteomes" id="UP000246494"/>
    </source>
</evidence>
<keyword evidence="1" id="KW-0472">Membrane</keyword>
<evidence type="ECO:0000256" key="1">
    <source>
        <dbReference type="SAM" id="Phobius"/>
    </source>
</evidence>
<gene>
    <name evidence="2" type="primary">45</name>
    <name evidence="2" type="ORF">SEA_EASLEY_45</name>
</gene>
<sequence>MTTLLDTLFIRTTPTPTSFLASAVLWMLIAAIAASYLPRIARWLTDRDLEQLDDDELAEDFDFTRVVRGVIATSKELS</sequence>